<evidence type="ECO:0000313" key="1">
    <source>
        <dbReference type="EMBL" id="CAB00024.3"/>
    </source>
</evidence>
<organism evidence="1 2">
    <name type="scientific">Caenorhabditis elegans</name>
    <dbReference type="NCBI Taxonomy" id="6239"/>
    <lineage>
        <taxon>Eukaryota</taxon>
        <taxon>Metazoa</taxon>
        <taxon>Ecdysozoa</taxon>
        <taxon>Nematoda</taxon>
        <taxon>Chromadorea</taxon>
        <taxon>Rhabditida</taxon>
        <taxon>Rhabditina</taxon>
        <taxon>Rhabditomorpha</taxon>
        <taxon>Rhabditoidea</taxon>
        <taxon>Rhabditidae</taxon>
        <taxon>Peloderinae</taxon>
        <taxon>Caenorhabditis</taxon>
    </lineage>
</organism>
<dbReference type="InterPro" id="IPR005514">
    <property type="entry name" value="DUF316"/>
</dbReference>
<dbReference type="HOGENOM" id="CLU_370167_0_0_1"/>
<dbReference type="OrthoDB" id="5877508at2759"/>
<dbReference type="Pfam" id="PF03761">
    <property type="entry name" value="DUF316"/>
    <property type="match status" value="1"/>
</dbReference>
<dbReference type="AGR" id="WB:WBGene00008381"/>
<reference evidence="1 2" key="1">
    <citation type="journal article" date="1998" name="Science">
        <title>Genome sequence of the nematode C. elegans: a platform for investigating biology.</title>
        <authorList>
            <consortium name="The C. elegans sequencing consortium"/>
            <person name="Sulson J.E."/>
            <person name="Waterston R."/>
        </authorList>
    </citation>
    <scope>NUCLEOTIDE SEQUENCE [LARGE SCALE GENOMIC DNA]</scope>
    <source>
        <strain evidence="1 2">Bristol N2</strain>
    </source>
</reference>
<gene>
    <name evidence="1" type="ORF">CELE_D1081.3</name>
    <name evidence="1 3" type="ORF">D1081.3</name>
</gene>
<dbReference type="SMR" id="Q18956"/>
<dbReference type="WormBase" id="D1081.3">
    <property type="protein sequence ID" value="CE53717"/>
    <property type="gene ID" value="WBGene00008381"/>
</dbReference>
<proteinExistence type="predicted"/>
<name>Q18956_CAEEL</name>
<dbReference type="PANTHER" id="PTHR34005:SF2">
    <property type="entry name" value="DUF4817 DOMAIN-CONTAINING PROTEIN-RELATED"/>
    <property type="match status" value="1"/>
</dbReference>
<dbReference type="AlphaFoldDB" id="Q18956"/>
<dbReference type="Gene3D" id="2.40.10.10">
    <property type="entry name" value="Trypsin-like serine proteases"/>
    <property type="match status" value="1"/>
</dbReference>
<dbReference type="FunCoup" id="Q18956">
    <property type="interactions" value="252"/>
</dbReference>
<dbReference type="InterPro" id="IPR009003">
    <property type="entry name" value="Peptidase_S1_PA"/>
</dbReference>
<dbReference type="UCSC" id="D1081.3">
    <property type="organism name" value="c. elegans"/>
</dbReference>
<dbReference type="InParanoid" id="Q18956"/>
<dbReference type="InterPro" id="IPR043504">
    <property type="entry name" value="Peptidase_S1_PA_chymotrypsin"/>
</dbReference>
<dbReference type="Proteomes" id="UP000001940">
    <property type="component" value="Chromosome I"/>
</dbReference>
<protein>
    <submittedName>
        <fullName evidence="1">Peptidase S1 domain-containing protein</fullName>
    </submittedName>
</protein>
<dbReference type="Bgee" id="WBGene00008381">
    <property type="expression patterns" value="Expressed in material anatomical entity and 2 other cell types or tissues"/>
</dbReference>
<dbReference type="EMBL" id="BX284601">
    <property type="protein sequence ID" value="CAB00024.3"/>
    <property type="molecule type" value="Genomic_DNA"/>
</dbReference>
<evidence type="ECO:0000313" key="3">
    <source>
        <dbReference type="WormBase" id="D1081.3"/>
    </source>
</evidence>
<keyword evidence="2" id="KW-1185">Reference proteome</keyword>
<dbReference type="eggNOG" id="ENOG502TIYM">
    <property type="taxonomic scope" value="Eukaryota"/>
</dbReference>
<sequence length="340" mass="39356">MSIENDTSNAVSVAGFFISPRHVLTSAFSILTGARNWRINYNKEQVFKTLEYIKDTLSAIIPEEVTKNMKVIPGNCSSSQCYLKPKKAVLINVKEQEVDFDNMFALVLIELEENVKNISFPCVGRKHSEVIDEYDVFLYGYDTTKNVTSTLQFLPLKVREVKKNSRKWICTNKYQKMQDRGEPLVKLYDDKVTVIGLKSTTGYRKDFYEYYFDLRRYNNEICAFSGVCPSDPVEIPSSETPSSSNQPVTTTDEIVQSSPATDFRNNKNSSKHKNKMANSDYIELPIDDGKNDDVYKERMYPEDSNEYFLNSMVSKNTERTFYEAIFLVFEFIFFFVMRVE</sequence>
<accession>Q18956</accession>
<dbReference type="SUPFAM" id="SSF50494">
    <property type="entry name" value="Trypsin-like serine proteases"/>
    <property type="match status" value="1"/>
</dbReference>
<evidence type="ECO:0000313" key="2">
    <source>
        <dbReference type="Proteomes" id="UP000001940"/>
    </source>
</evidence>
<dbReference type="PANTHER" id="PTHR34005">
    <property type="entry name" value="PROTEIN CBG15054-RELATED"/>
    <property type="match status" value="1"/>
</dbReference>